<dbReference type="AlphaFoldDB" id="A0A0D0CIZ9"/>
<evidence type="ECO:0000313" key="1">
    <source>
        <dbReference type="EMBL" id="KIK54948.1"/>
    </source>
</evidence>
<name>A0A0D0CIZ9_9AGAR</name>
<keyword evidence="2" id="KW-1185">Reference proteome</keyword>
<reference evidence="1 2" key="1">
    <citation type="submission" date="2014-04" db="EMBL/GenBank/DDBJ databases">
        <title>Evolutionary Origins and Diversification of the Mycorrhizal Mutualists.</title>
        <authorList>
            <consortium name="DOE Joint Genome Institute"/>
            <consortium name="Mycorrhizal Genomics Consortium"/>
            <person name="Kohler A."/>
            <person name="Kuo A."/>
            <person name="Nagy L.G."/>
            <person name="Floudas D."/>
            <person name="Copeland A."/>
            <person name="Barry K.W."/>
            <person name="Cichocki N."/>
            <person name="Veneault-Fourrey C."/>
            <person name="LaButti K."/>
            <person name="Lindquist E.A."/>
            <person name="Lipzen A."/>
            <person name="Lundell T."/>
            <person name="Morin E."/>
            <person name="Murat C."/>
            <person name="Riley R."/>
            <person name="Ohm R."/>
            <person name="Sun H."/>
            <person name="Tunlid A."/>
            <person name="Henrissat B."/>
            <person name="Grigoriev I.V."/>
            <person name="Hibbett D.S."/>
            <person name="Martin F."/>
        </authorList>
    </citation>
    <scope>NUCLEOTIDE SEQUENCE [LARGE SCALE GENOMIC DNA]</scope>
    <source>
        <strain evidence="1 2">FD-317 M1</strain>
    </source>
</reference>
<protein>
    <submittedName>
        <fullName evidence="1">Uncharacterized protein</fullName>
    </submittedName>
</protein>
<evidence type="ECO:0000313" key="2">
    <source>
        <dbReference type="Proteomes" id="UP000053593"/>
    </source>
</evidence>
<proteinExistence type="predicted"/>
<dbReference type="Proteomes" id="UP000053593">
    <property type="component" value="Unassembled WGS sequence"/>
</dbReference>
<dbReference type="EMBL" id="KN834811">
    <property type="protein sequence ID" value="KIK54948.1"/>
    <property type="molecule type" value="Genomic_DNA"/>
</dbReference>
<sequence length="80" mass="9000">MAQKFARPIGLISGSPLSYSLVRQATVSRNRKRRGYRTFIACICFLSGLRSLSAVDHQESLSTRTKLRRKFVLSLNKPGT</sequence>
<gene>
    <name evidence="1" type="ORF">GYMLUDRAFT_48338</name>
</gene>
<accession>A0A0D0CIZ9</accession>
<organism evidence="1 2">
    <name type="scientific">Collybiopsis luxurians FD-317 M1</name>
    <dbReference type="NCBI Taxonomy" id="944289"/>
    <lineage>
        <taxon>Eukaryota</taxon>
        <taxon>Fungi</taxon>
        <taxon>Dikarya</taxon>
        <taxon>Basidiomycota</taxon>
        <taxon>Agaricomycotina</taxon>
        <taxon>Agaricomycetes</taxon>
        <taxon>Agaricomycetidae</taxon>
        <taxon>Agaricales</taxon>
        <taxon>Marasmiineae</taxon>
        <taxon>Omphalotaceae</taxon>
        <taxon>Collybiopsis</taxon>
        <taxon>Collybiopsis luxurians</taxon>
    </lineage>
</organism>
<dbReference type="HOGENOM" id="CLU_196204_0_0_1"/>